<evidence type="ECO:0000313" key="3">
    <source>
        <dbReference type="Proteomes" id="UP000540698"/>
    </source>
</evidence>
<dbReference type="RefSeq" id="WP_062975277.1">
    <property type="nucleotide sequence ID" value="NZ_JAAXOS010000007.1"/>
</dbReference>
<protein>
    <submittedName>
        <fullName evidence="2">PIG-L family deacetylase</fullName>
    </submittedName>
</protein>
<dbReference type="Gene3D" id="3.40.50.10320">
    <property type="entry name" value="LmbE-like"/>
    <property type="match status" value="1"/>
</dbReference>
<sequence length="266" mass="28785">MATVVAFHAHPDDETLLTGGTLAKLSAAGHRTVIVVATDGHMADLDGRKPLRLGELAASAATLGVHRVVHLGYADSGHGAVLYADPPDRMRFARADPEEAAGRLAAILREEHAEILLSYDRNGGYGHRDHVRVHQVGKRAAELAGVSRVLDATLPREGYTRLVRSLERLRVPFRYDPSVLASLFSPRSAITHRIDVAAHAAQRRTALAAHRSIAEGSSRFATIAKVLLRLPTPILARVMHWEWFAEEGATPGSGAPLDDIFLPAPR</sequence>
<evidence type="ECO:0000313" key="2">
    <source>
        <dbReference type="EMBL" id="NKY27647.1"/>
    </source>
</evidence>
<evidence type="ECO:0000256" key="1">
    <source>
        <dbReference type="ARBA" id="ARBA00022833"/>
    </source>
</evidence>
<reference evidence="2 3" key="1">
    <citation type="submission" date="2020-04" db="EMBL/GenBank/DDBJ databases">
        <title>MicrobeNet Type strains.</title>
        <authorList>
            <person name="Nicholson A.C."/>
        </authorList>
    </citation>
    <scope>NUCLEOTIDE SEQUENCE [LARGE SCALE GENOMIC DNA]</scope>
    <source>
        <strain evidence="2 3">DSM 44956</strain>
    </source>
</reference>
<dbReference type="GO" id="GO:0016811">
    <property type="term" value="F:hydrolase activity, acting on carbon-nitrogen (but not peptide) bonds, in linear amides"/>
    <property type="evidence" value="ECO:0007669"/>
    <property type="project" value="TreeGrafter"/>
</dbReference>
<comment type="caution">
    <text evidence="2">The sequence shown here is derived from an EMBL/GenBank/DDBJ whole genome shotgun (WGS) entry which is preliminary data.</text>
</comment>
<accession>A0A7X6L4M8</accession>
<proteinExistence type="predicted"/>
<keyword evidence="1" id="KW-0862">Zinc</keyword>
<dbReference type="Pfam" id="PF02585">
    <property type="entry name" value="PIG-L"/>
    <property type="match status" value="1"/>
</dbReference>
<dbReference type="AlphaFoldDB" id="A0A7X6L4M8"/>
<dbReference type="InterPro" id="IPR003737">
    <property type="entry name" value="GlcNAc_PI_deacetylase-related"/>
</dbReference>
<dbReference type="Proteomes" id="UP000540698">
    <property type="component" value="Unassembled WGS sequence"/>
</dbReference>
<keyword evidence="3" id="KW-1185">Reference proteome</keyword>
<dbReference type="SUPFAM" id="SSF102588">
    <property type="entry name" value="LmbE-like"/>
    <property type="match status" value="1"/>
</dbReference>
<name>A0A7X6L4M8_9NOCA</name>
<dbReference type="EMBL" id="JAAXOS010000007">
    <property type="protein sequence ID" value="NKY27647.1"/>
    <property type="molecule type" value="Genomic_DNA"/>
</dbReference>
<dbReference type="PANTHER" id="PTHR12993">
    <property type="entry name" value="N-ACETYLGLUCOSAMINYL-PHOSPHATIDYLINOSITOL DE-N-ACETYLASE-RELATED"/>
    <property type="match status" value="1"/>
</dbReference>
<organism evidence="2 3">
    <name type="scientific">Nocardia gamkensis</name>
    <dbReference type="NCBI Taxonomy" id="352869"/>
    <lineage>
        <taxon>Bacteria</taxon>
        <taxon>Bacillati</taxon>
        <taxon>Actinomycetota</taxon>
        <taxon>Actinomycetes</taxon>
        <taxon>Mycobacteriales</taxon>
        <taxon>Nocardiaceae</taxon>
        <taxon>Nocardia</taxon>
    </lineage>
</organism>
<dbReference type="PANTHER" id="PTHR12993:SF26">
    <property type="entry name" value="1D-MYO-INOSITOL 2-ACETAMIDO-2-DEOXY-ALPHA-D-GLUCOPYRANOSIDE DEACETYLASE"/>
    <property type="match status" value="1"/>
</dbReference>
<dbReference type="GO" id="GO:0016137">
    <property type="term" value="P:glycoside metabolic process"/>
    <property type="evidence" value="ECO:0007669"/>
    <property type="project" value="UniProtKB-ARBA"/>
</dbReference>
<gene>
    <name evidence="2" type="ORF">HGB38_15620</name>
</gene>
<dbReference type="InterPro" id="IPR024078">
    <property type="entry name" value="LmbE-like_dom_sf"/>
</dbReference>